<dbReference type="InterPro" id="IPR001667">
    <property type="entry name" value="DDH_dom"/>
</dbReference>
<sequence length="579" mass="66417">MEFELKESITGDLIDDILLRGGVSDLEYHKNPDKRMLTIMKDIPEEFSQSTNILHNALEENKNIIILIDQDMDGFSASALLYRFIKNDLEYDNITYIIPDGKTHGLTTEVMTELKNMSNDSTLVIIPDAASNDTKQLEELNSYNIETLVLDHHEINVKSVHKNVFNNQIISDINKNFTGVGMVYLFCKCALYRFRFNNKIYSKDLVDKYLDLVTLGQTGDVSNIADPEIRYLTYTGVRNINNPFIKSVMERKGIDNPTTRDWSFSIISMINAVTRIGTLEEKQRLFEAMITDSEETETIEIRKKNKKTGKFDKIPTEMTLPEIVAKQCESIKTKQDKIVKDAIKNIEFLYNEKIIVAVSDDNSPSSINGLVAMKLADKHRKPVMVGKFKNDYFSGSIRAQNIDFKSILTKSELFYFVQGHSQAAGFSINETNLEDLYEYLDNYKFKTNNKYEVDVLTDKPNESDIIQVDANMDVFGGKVKIPDMGYESIKFHKKCINTRGSVTTFYDNGVSFVLFNSPEDIKSTIEKNIKNDYIIMDIVGKPRINRYGNKTIPQIIIEDYEFINEHDDAEIPNMWGIDF</sequence>
<accession>A0AAX4J6E3</accession>
<dbReference type="PANTHER" id="PTHR30255">
    <property type="entry name" value="SINGLE-STRANDED-DNA-SPECIFIC EXONUCLEASE RECJ"/>
    <property type="match status" value="1"/>
</dbReference>
<name>A0AAX4J6E3_9CAUD</name>
<feature type="domain" description="DDH" evidence="1">
    <location>
        <begin position="63"/>
        <end position="216"/>
    </location>
</feature>
<evidence type="ECO:0000313" key="3">
    <source>
        <dbReference type="Proteomes" id="UP001432173"/>
    </source>
</evidence>
<dbReference type="Gene3D" id="3.10.310.30">
    <property type="match status" value="1"/>
</dbReference>
<keyword evidence="2" id="KW-0269">Exonuclease</keyword>
<dbReference type="Proteomes" id="UP001432173">
    <property type="component" value="Segment"/>
</dbReference>
<keyword evidence="2" id="KW-0540">Nuclease</keyword>
<dbReference type="GO" id="GO:0004527">
    <property type="term" value="F:exonuclease activity"/>
    <property type="evidence" value="ECO:0007669"/>
    <property type="project" value="UniProtKB-KW"/>
</dbReference>
<keyword evidence="2" id="KW-0378">Hydrolase</keyword>
<protein>
    <submittedName>
        <fullName evidence="2">RecJ-like ssDNA exonuclease</fullName>
    </submittedName>
</protein>
<dbReference type="Pfam" id="PF01368">
    <property type="entry name" value="DHH"/>
    <property type="match status" value="1"/>
</dbReference>
<dbReference type="InterPro" id="IPR038763">
    <property type="entry name" value="DHH_sf"/>
</dbReference>
<reference evidence="2" key="1">
    <citation type="submission" date="2023-12" db="EMBL/GenBank/DDBJ databases">
        <title>Isolation and Characterisation of Novel Lytic Bacteriophages for therapeutic applications in Prosthetic Joint Infections.</title>
        <authorList>
            <person name="Burton N."/>
            <person name="Melo L.D.R."/>
            <person name="Pearce B."/>
            <person name="Tadesse M.D."/>
            <person name="Vryonis E."/>
            <person name="Sagona A."/>
        </authorList>
    </citation>
    <scope>NUCLEOTIDE SEQUENCE</scope>
</reference>
<evidence type="ECO:0000259" key="1">
    <source>
        <dbReference type="Pfam" id="PF01368"/>
    </source>
</evidence>
<evidence type="ECO:0000313" key="2">
    <source>
        <dbReference type="EMBL" id="WRW34459.1"/>
    </source>
</evidence>
<dbReference type="PANTHER" id="PTHR30255:SF2">
    <property type="entry name" value="SINGLE-STRANDED-DNA-SPECIFIC EXONUCLEASE RECJ"/>
    <property type="match status" value="1"/>
</dbReference>
<organism evidence="2 3">
    <name type="scientific">Staphylococcus phage CF9</name>
    <dbReference type="NCBI Taxonomy" id="3113741"/>
    <lineage>
        <taxon>Viruses</taxon>
        <taxon>Duplodnaviria</taxon>
        <taxon>Heunggongvirae</taxon>
        <taxon>Uroviricota</taxon>
        <taxon>Caudoviricetes</taxon>
        <taxon>Sextaecvirus</taxon>
    </lineage>
</organism>
<dbReference type="SUPFAM" id="SSF64182">
    <property type="entry name" value="DHH phosphoesterases"/>
    <property type="match status" value="1"/>
</dbReference>
<proteinExistence type="predicted"/>
<dbReference type="Gene3D" id="3.90.1640.30">
    <property type="match status" value="1"/>
</dbReference>
<dbReference type="InterPro" id="IPR051673">
    <property type="entry name" value="SSDNA_exonuclease_RecJ"/>
</dbReference>
<dbReference type="EMBL" id="PP034389">
    <property type="protein sequence ID" value="WRW34459.1"/>
    <property type="molecule type" value="Genomic_DNA"/>
</dbReference>
<gene>
    <name evidence="2" type="ORF">CF9_0085</name>
</gene>